<accession>A0ABV2NP78</accession>
<proteinExistence type="predicted"/>
<organism evidence="1 2">
    <name type="scientific">Methylobacterium radiotolerans</name>
    <dbReference type="NCBI Taxonomy" id="31998"/>
    <lineage>
        <taxon>Bacteria</taxon>
        <taxon>Pseudomonadati</taxon>
        <taxon>Pseudomonadota</taxon>
        <taxon>Alphaproteobacteria</taxon>
        <taxon>Hyphomicrobiales</taxon>
        <taxon>Methylobacteriaceae</taxon>
        <taxon>Methylobacterium</taxon>
    </lineage>
</organism>
<sequence length="134" mass="14552">MSSNRRVAWGAAFSRARGDRMVRREIREERLKTKRCSTLDLSAWRGQSGNRYVVAVYTLAQAGAVSAPGAVLIGVRRGSDGPARIVGVGWRGTMAEAVEFARADGATEIHVHRLADSDEDREAIVEDLVGDDAL</sequence>
<dbReference type="EMBL" id="JBEPNW010000002">
    <property type="protein sequence ID" value="MET3868322.1"/>
    <property type="molecule type" value="Genomic_DNA"/>
</dbReference>
<comment type="caution">
    <text evidence="1">The sequence shown here is derived from an EMBL/GenBank/DDBJ whole genome shotgun (WGS) entry which is preliminary data.</text>
</comment>
<gene>
    <name evidence="1" type="ORF">ABIC20_005631</name>
</gene>
<keyword evidence="2" id="KW-1185">Reference proteome</keyword>
<evidence type="ECO:0000313" key="1">
    <source>
        <dbReference type="EMBL" id="MET3868322.1"/>
    </source>
</evidence>
<dbReference type="RefSeq" id="WP_245364422.1">
    <property type="nucleotide sequence ID" value="NZ_JBEPNV010000001.1"/>
</dbReference>
<evidence type="ECO:0000313" key="2">
    <source>
        <dbReference type="Proteomes" id="UP001549119"/>
    </source>
</evidence>
<protein>
    <submittedName>
        <fullName evidence="1">Uncharacterized protein</fullName>
    </submittedName>
</protein>
<dbReference type="Proteomes" id="UP001549119">
    <property type="component" value="Unassembled WGS sequence"/>
</dbReference>
<name>A0ABV2NP78_9HYPH</name>
<reference evidence="1 2" key="1">
    <citation type="submission" date="2024-06" db="EMBL/GenBank/DDBJ databases">
        <title>Genomics of switchgrass bacterial isolates.</title>
        <authorList>
            <person name="Shade A."/>
        </authorList>
    </citation>
    <scope>NUCLEOTIDE SEQUENCE [LARGE SCALE GENOMIC DNA]</scope>
    <source>
        <strain evidence="1 2">PvP084</strain>
    </source>
</reference>